<feature type="repeat" description="WD" evidence="7">
    <location>
        <begin position="455"/>
        <end position="496"/>
    </location>
</feature>
<feature type="compositionally biased region" description="Polar residues" evidence="8">
    <location>
        <begin position="228"/>
        <end position="237"/>
    </location>
</feature>
<dbReference type="InterPro" id="IPR001680">
    <property type="entry name" value="WD40_rpt"/>
</dbReference>
<dbReference type="PANTHER" id="PTHR18359">
    <property type="entry name" value="WD-REPEAT PROTEIN-RELATED"/>
    <property type="match status" value="1"/>
</dbReference>
<feature type="compositionally biased region" description="Basic and acidic residues" evidence="8">
    <location>
        <begin position="242"/>
        <end position="252"/>
    </location>
</feature>
<dbReference type="Proteomes" id="UP000006906">
    <property type="component" value="Chromosome 6"/>
</dbReference>
<dbReference type="SUPFAM" id="SSF50978">
    <property type="entry name" value="WD40 repeat-like"/>
    <property type="match status" value="1"/>
</dbReference>
<keyword evidence="2" id="KW-0698">rRNA processing</keyword>
<dbReference type="AlphaFoldDB" id="A0A2K3DMD4"/>
<evidence type="ECO:0000256" key="7">
    <source>
        <dbReference type="PROSITE-ProRule" id="PRU00221"/>
    </source>
</evidence>
<dbReference type="KEGG" id="cre:CHLRE_06g255950v5"/>
<evidence type="ECO:0000256" key="8">
    <source>
        <dbReference type="SAM" id="MobiDB-lite"/>
    </source>
</evidence>
<dbReference type="OrthoDB" id="1935146at2759"/>
<dbReference type="PROSITE" id="PS00678">
    <property type="entry name" value="WD_REPEATS_1"/>
    <property type="match status" value="1"/>
</dbReference>
<dbReference type="ExpressionAtlas" id="A0A2K3DMD4">
    <property type="expression patterns" value="baseline"/>
</dbReference>
<feature type="region of interest" description="Disordered" evidence="8">
    <location>
        <begin position="53"/>
        <end position="182"/>
    </location>
</feature>
<keyword evidence="3 7" id="KW-0853">WD repeat</keyword>
<dbReference type="PROSITE" id="PS50294">
    <property type="entry name" value="WD_REPEATS_REGION"/>
    <property type="match status" value="1"/>
</dbReference>
<accession>A0A2K3DMD4</accession>
<dbReference type="SMART" id="SM00320">
    <property type="entry name" value="WD40"/>
    <property type="match status" value="5"/>
</dbReference>
<dbReference type="PROSITE" id="PS50082">
    <property type="entry name" value="WD_REPEATS_2"/>
    <property type="match status" value="1"/>
</dbReference>
<dbReference type="FunCoup" id="A0A2K3DMD4">
    <property type="interactions" value="1970"/>
</dbReference>
<keyword evidence="4" id="KW-0677">Repeat</keyword>
<dbReference type="InterPro" id="IPR045161">
    <property type="entry name" value="Utp18"/>
</dbReference>
<evidence type="ECO:0000313" key="10">
    <source>
        <dbReference type="Proteomes" id="UP000006906"/>
    </source>
</evidence>
<evidence type="ECO:0000256" key="6">
    <source>
        <dbReference type="ARBA" id="ARBA00025767"/>
    </source>
</evidence>
<evidence type="ECO:0000313" key="9">
    <source>
        <dbReference type="EMBL" id="PNW81680.1"/>
    </source>
</evidence>
<name>A0A2K3DMD4_CHLRE</name>
<dbReference type="EMBL" id="CM008967">
    <property type="protein sequence ID" value="PNW81680.1"/>
    <property type="molecule type" value="Genomic_DNA"/>
</dbReference>
<comment type="subcellular location">
    <subcellularLocation>
        <location evidence="1">Nucleus</location>
        <location evidence="1">Nucleolus</location>
    </subcellularLocation>
</comment>
<dbReference type="GO" id="GO:0032040">
    <property type="term" value="C:small-subunit processome"/>
    <property type="evidence" value="ECO:0000318"/>
    <property type="project" value="GO_Central"/>
</dbReference>
<evidence type="ECO:0000256" key="1">
    <source>
        <dbReference type="ARBA" id="ARBA00004604"/>
    </source>
</evidence>
<evidence type="ECO:0000256" key="2">
    <source>
        <dbReference type="ARBA" id="ARBA00022552"/>
    </source>
</evidence>
<organism evidence="9 10">
    <name type="scientific">Chlamydomonas reinhardtii</name>
    <name type="common">Chlamydomonas smithii</name>
    <dbReference type="NCBI Taxonomy" id="3055"/>
    <lineage>
        <taxon>Eukaryota</taxon>
        <taxon>Viridiplantae</taxon>
        <taxon>Chlorophyta</taxon>
        <taxon>core chlorophytes</taxon>
        <taxon>Chlorophyceae</taxon>
        <taxon>CS clade</taxon>
        <taxon>Chlamydomonadales</taxon>
        <taxon>Chlamydomonadaceae</taxon>
        <taxon>Chlamydomonas</taxon>
    </lineage>
</organism>
<dbReference type="InterPro" id="IPR015943">
    <property type="entry name" value="WD40/YVTN_repeat-like_dom_sf"/>
</dbReference>
<dbReference type="InParanoid" id="A0A2K3DMD4"/>
<sequence>MKQKKKQRIVYKQDAASKAAELEEFLFGTKEDPTALFEREKEEGEETVAELIKQATRGGGLLHDSDLFFEDTRGEGGSSSDGDSDGGPGAAGSDDEEEADGKAAAAGGKEGNEEEEEEEEEADGVAGSSGEEEDDGAEEEAVKARVRSSEGAGTSSGRGKQPAATAAATTQGSRPGRPGRVAVWADPDDATLSVDVAKVNRLRKLRKDDKQTTMDGAEYEAALRKQHQALNPRTSWATRKAKQQEQKKRRGEDSEEDEEDAEEAEVAAEAEALLARAGGLTERRAGGASRRLPAGQIETTRLKDANQHGPSEAVVQAVQFHPNGQLLLTAGLDKKLRLFTADGLRNPLLQAVHLDDLPVTAAAFAPCAASPGAAAAAADRVVLAGRRPFFYVFDMGAGRVERVLGPAGCGLKSLEHFDVSPPSSSAFGSEPLVAFTGDGGSIPLVSLRSRQWVASLRMSGNVRALAFTHDGSELLSTGDDGAVHVWDLRTRRCRLVFADSGNIGDASSLALSADGRWIATGAGSGVVNVYRKAEVEEAAARAASAGLGGGGRVSVAPARELMNLTTNVDTLRFSPDSQMLAVASRMKRDALRLVHLPSLTVFSNWPTGRSPLHYVHSLDFSPHCGLLAVGNAKGRALLYRLHHYQQA</sequence>
<dbReference type="OMA" id="DAETIHM"/>
<dbReference type="Gene3D" id="2.130.10.10">
    <property type="entry name" value="YVTN repeat-like/Quinoprotein amine dehydrogenase"/>
    <property type="match status" value="1"/>
</dbReference>
<feature type="compositionally biased region" description="Acidic residues" evidence="8">
    <location>
        <begin position="130"/>
        <end position="139"/>
    </location>
</feature>
<dbReference type="GO" id="GO:0006364">
    <property type="term" value="P:rRNA processing"/>
    <property type="evidence" value="ECO:0007669"/>
    <property type="project" value="UniProtKB-KW"/>
</dbReference>
<keyword evidence="5" id="KW-0539">Nucleus</keyword>
<evidence type="ECO:0000256" key="3">
    <source>
        <dbReference type="ARBA" id="ARBA00022574"/>
    </source>
</evidence>
<dbReference type="InterPro" id="IPR036322">
    <property type="entry name" value="WD40_repeat_dom_sf"/>
</dbReference>
<feature type="compositionally biased region" description="Gly residues" evidence="8">
    <location>
        <begin position="75"/>
        <end position="90"/>
    </location>
</feature>
<dbReference type="PANTHER" id="PTHR18359:SF0">
    <property type="entry name" value="U3 SMALL NUCLEOLAR RNA-ASSOCIATED PROTEIN 18 HOMOLOG"/>
    <property type="match status" value="1"/>
</dbReference>
<feature type="region of interest" description="Disordered" evidence="8">
    <location>
        <begin position="206"/>
        <end position="267"/>
    </location>
</feature>
<gene>
    <name evidence="9" type="ORF">CHLRE_06g255950v5</name>
</gene>
<dbReference type="STRING" id="3055.A0A2K3DMD4"/>
<evidence type="ECO:0000256" key="4">
    <source>
        <dbReference type="ARBA" id="ARBA00022737"/>
    </source>
</evidence>
<feature type="compositionally biased region" description="Acidic residues" evidence="8">
    <location>
        <begin position="112"/>
        <end position="123"/>
    </location>
</feature>
<dbReference type="GeneID" id="5722125"/>
<evidence type="ECO:0000256" key="5">
    <source>
        <dbReference type="ARBA" id="ARBA00023242"/>
    </source>
</evidence>
<reference evidence="9 10" key="1">
    <citation type="journal article" date="2007" name="Science">
        <title>The Chlamydomonas genome reveals the evolution of key animal and plant functions.</title>
        <authorList>
            <person name="Merchant S.S."/>
            <person name="Prochnik S.E."/>
            <person name="Vallon O."/>
            <person name="Harris E.H."/>
            <person name="Karpowicz S.J."/>
            <person name="Witman G.B."/>
            <person name="Terry A."/>
            <person name="Salamov A."/>
            <person name="Fritz-Laylin L.K."/>
            <person name="Marechal-Drouard L."/>
            <person name="Marshall W.F."/>
            <person name="Qu L.H."/>
            <person name="Nelson D.R."/>
            <person name="Sanderfoot A.A."/>
            <person name="Spalding M.H."/>
            <person name="Kapitonov V.V."/>
            <person name="Ren Q."/>
            <person name="Ferris P."/>
            <person name="Lindquist E."/>
            <person name="Shapiro H."/>
            <person name="Lucas S.M."/>
            <person name="Grimwood J."/>
            <person name="Schmutz J."/>
            <person name="Cardol P."/>
            <person name="Cerutti H."/>
            <person name="Chanfreau G."/>
            <person name="Chen C.L."/>
            <person name="Cognat V."/>
            <person name="Croft M.T."/>
            <person name="Dent R."/>
            <person name="Dutcher S."/>
            <person name="Fernandez E."/>
            <person name="Fukuzawa H."/>
            <person name="Gonzalez-Ballester D."/>
            <person name="Gonzalez-Halphen D."/>
            <person name="Hallmann A."/>
            <person name="Hanikenne M."/>
            <person name="Hippler M."/>
            <person name="Inwood W."/>
            <person name="Jabbari K."/>
            <person name="Kalanon M."/>
            <person name="Kuras R."/>
            <person name="Lefebvre P.A."/>
            <person name="Lemaire S.D."/>
            <person name="Lobanov A.V."/>
            <person name="Lohr M."/>
            <person name="Manuell A."/>
            <person name="Meier I."/>
            <person name="Mets L."/>
            <person name="Mittag M."/>
            <person name="Mittelmeier T."/>
            <person name="Moroney J.V."/>
            <person name="Moseley J."/>
            <person name="Napoli C."/>
            <person name="Nedelcu A.M."/>
            <person name="Niyogi K."/>
            <person name="Novoselov S.V."/>
            <person name="Paulsen I.T."/>
            <person name="Pazour G."/>
            <person name="Purton S."/>
            <person name="Ral J.P."/>
            <person name="Riano-Pachon D.M."/>
            <person name="Riekhof W."/>
            <person name="Rymarquis L."/>
            <person name="Schroda M."/>
            <person name="Stern D."/>
            <person name="Umen J."/>
            <person name="Willows R."/>
            <person name="Wilson N."/>
            <person name="Zimmer S.L."/>
            <person name="Allmer J."/>
            <person name="Balk J."/>
            <person name="Bisova K."/>
            <person name="Chen C.J."/>
            <person name="Elias M."/>
            <person name="Gendler K."/>
            <person name="Hauser C."/>
            <person name="Lamb M.R."/>
            <person name="Ledford H."/>
            <person name="Long J.C."/>
            <person name="Minagawa J."/>
            <person name="Page M.D."/>
            <person name="Pan J."/>
            <person name="Pootakham W."/>
            <person name="Roje S."/>
            <person name="Rose A."/>
            <person name="Stahlberg E."/>
            <person name="Terauchi A.M."/>
            <person name="Yang P."/>
            <person name="Ball S."/>
            <person name="Bowler C."/>
            <person name="Dieckmann C.L."/>
            <person name="Gladyshev V.N."/>
            <person name="Green P."/>
            <person name="Jorgensen R."/>
            <person name="Mayfield S."/>
            <person name="Mueller-Roeber B."/>
            <person name="Rajamani S."/>
            <person name="Sayre R.T."/>
            <person name="Brokstein P."/>
            <person name="Dubchak I."/>
            <person name="Goodstein D."/>
            <person name="Hornick L."/>
            <person name="Huang Y.W."/>
            <person name="Jhaveri J."/>
            <person name="Luo Y."/>
            <person name="Martinez D."/>
            <person name="Ngau W.C."/>
            <person name="Otillar B."/>
            <person name="Poliakov A."/>
            <person name="Porter A."/>
            <person name="Szajkowski L."/>
            <person name="Werner G."/>
            <person name="Zhou K."/>
            <person name="Grigoriev I.V."/>
            <person name="Rokhsar D.S."/>
            <person name="Grossman A.R."/>
        </authorList>
    </citation>
    <scope>NUCLEOTIDE SEQUENCE [LARGE SCALE GENOMIC DNA]</scope>
    <source>
        <strain evidence="10">CC-503</strain>
    </source>
</reference>
<dbReference type="RefSeq" id="XP_001696371.2">
    <property type="nucleotide sequence ID" value="XM_001696319.2"/>
</dbReference>
<feature type="compositionally biased region" description="Acidic residues" evidence="8">
    <location>
        <begin position="253"/>
        <end position="267"/>
    </location>
</feature>
<proteinExistence type="inferred from homology"/>
<dbReference type="GO" id="GO:0034388">
    <property type="term" value="C:Pwp2p-containing subcomplex of 90S preribosome"/>
    <property type="evidence" value="ECO:0000318"/>
    <property type="project" value="GO_Central"/>
</dbReference>
<dbReference type="Gramene" id="PNW81680">
    <property type="protein sequence ID" value="PNW81680"/>
    <property type="gene ID" value="CHLRE_06g255950v5"/>
</dbReference>
<dbReference type="Pfam" id="PF00400">
    <property type="entry name" value="WD40"/>
    <property type="match status" value="3"/>
</dbReference>
<feature type="compositionally biased region" description="Basic and acidic residues" evidence="8">
    <location>
        <begin position="63"/>
        <end position="74"/>
    </location>
</feature>
<dbReference type="PaxDb" id="3055-EDP08348"/>
<keyword evidence="10" id="KW-1185">Reference proteome</keyword>
<protein>
    <submittedName>
        <fullName evidence="9">Uncharacterized protein</fullName>
    </submittedName>
</protein>
<comment type="similarity">
    <text evidence="6">Belongs to the WD repeat UTP18 family.</text>
</comment>
<dbReference type="InterPro" id="IPR019775">
    <property type="entry name" value="WD40_repeat_CS"/>
</dbReference>